<protein>
    <submittedName>
        <fullName evidence="2">Uncharacterized protein</fullName>
    </submittedName>
</protein>
<gene>
    <name evidence="2" type="ORF">HICCMSTLAB_LOCUS3051</name>
</gene>
<comment type="caution">
    <text evidence="2">The sequence shown here is derived from an EMBL/GenBank/DDBJ whole genome shotgun (WGS) entry which is preliminary data.</text>
</comment>
<reference evidence="2" key="1">
    <citation type="submission" date="2021-04" db="EMBL/GenBank/DDBJ databases">
        <authorList>
            <person name="Chebbi M.A.C M."/>
        </authorList>
    </citation>
    <scope>NUCLEOTIDE SEQUENCE</scope>
</reference>
<dbReference type="PANTHER" id="PTHR47890:SF1">
    <property type="entry name" value="LD24308P"/>
    <property type="match status" value="1"/>
</dbReference>
<dbReference type="Pfam" id="PF16061">
    <property type="entry name" value="DUF4803"/>
    <property type="match status" value="1"/>
</dbReference>
<proteinExistence type="predicted"/>
<dbReference type="AlphaFoldDB" id="A0A8J2H733"/>
<name>A0A8J2H733_COTCN</name>
<dbReference type="EMBL" id="CAJNRD030001117">
    <property type="protein sequence ID" value="CAG5079595.1"/>
    <property type="molecule type" value="Genomic_DNA"/>
</dbReference>
<evidence type="ECO:0000313" key="2">
    <source>
        <dbReference type="EMBL" id="CAG5079595.1"/>
    </source>
</evidence>
<feature type="chain" id="PRO_5035321543" evidence="1">
    <location>
        <begin position="26"/>
        <end position="669"/>
    </location>
</feature>
<dbReference type="Proteomes" id="UP000786811">
    <property type="component" value="Unassembled WGS sequence"/>
</dbReference>
<sequence length="669" mass="76839">MNLKIQFSASLCLFLILSGSTPISSQTIPTAVIDIAKYGWKAIQALIAIKSSINNHNFQQDVISALDEIRASNVKTEYLITTEADRIINVLSVKIDTEVVKDFIHIVYKINTRFEKQFLRYFTGNNTYENQTIDHYISTTINPNQFKKTLSLIKEYTVPYGDNPTENKQVFEVLDEYIKLRNRYYIDCKKYSADCINGKSGYDLIFNVFNLAITSISKGYTMVVHAYKYLQSNSTDPNAWHSELHDALDEYKETVLIIANAAKTVARIQSKAILRYDPIHFKQEENYDSLQFLTTFITDPRLLNNKQWFLDRVPPGERIAVFCDASAIYDCIDDNSIARACVEPPYSKRRYTCAIEIGGFKQYYKGRCAKNGSCMRDWGVELNIDIGFTHFKRCICEEDRLTKKGAHFNMSSQYSDFFNTNRVITGIRLVTKMSLTYFEIQHGVLVNGTIDNTTVSWDDRVSKKLDYMHKHSILPSYIGSNLHTLSYSNRHLNLDDIILPEGWVTVGVQFHLSPENHLSFEVAGIKIFDDLGIFSMSYEPHWFKPKYSERTELTKKNQDIPTFSNEVNQELGSLGKNYVKFQMTDWSIDASQTVYPFIDMQQVFTDPPAPVGGIGLYYKSQSGFGGFIAPKLISMNTNIFMSYDYLNNIFKINNSSNYLKYNTNDIDES</sequence>
<evidence type="ECO:0000256" key="1">
    <source>
        <dbReference type="SAM" id="SignalP"/>
    </source>
</evidence>
<keyword evidence="3" id="KW-1185">Reference proteome</keyword>
<evidence type="ECO:0000313" key="3">
    <source>
        <dbReference type="Proteomes" id="UP000786811"/>
    </source>
</evidence>
<dbReference type="InterPro" id="IPR032062">
    <property type="entry name" value="DUF4803"/>
</dbReference>
<dbReference type="OrthoDB" id="7694303at2759"/>
<accession>A0A8J2H733</accession>
<organism evidence="2 3">
    <name type="scientific">Cotesia congregata</name>
    <name type="common">Parasitoid wasp</name>
    <name type="synonym">Apanteles congregatus</name>
    <dbReference type="NCBI Taxonomy" id="51543"/>
    <lineage>
        <taxon>Eukaryota</taxon>
        <taxon>Metazoa</taxon>
        <taxon>Ecdysozoa</taxon>
        <taxon>Arthropoda</taxon>
        <taxon>Hexapoda</taxon>
        <taxon>Insecta</taxon>
        <taxon>Pterygota</taxon>
        <taxon>Neoptera</taxon>
        <taxon>Endopterygota</taxon>
        <taxon>Hymenoptera</taxon>
        <taxon>Apocrita</taxon>
        <taxon>Ichneumonoidea</taxon>
        <taxon>Braconidae</taxon>
        <taxon>Microgastrinae</taxon>
        <taxon>Cotesia</taxon>
    </lineage>
</organism>
<keyword evidence="1" id="KW-0732">Signal</keyword>
<dbReference type="PANTHER" id="PTHR47890">
    <property type="entry name" value="LD24308P"/>
    <property type="match status" value="1"/>
</dbReference>
<feature type="signal peptide" evidence="1">
    <location>
        <begin position="1"/>
        <end position="25"/>
    </location>
</feature>